<dbReference type="eggNOG" id="ENOG502R44A">
    <property type="taxonomic scope" value="Eukaryota"/>
</dbReference>
<name>K3YIE6_SETIT</name>
<accession>K3YIE6</accession>
<dbReference type="AlphaFoldDB" id="K3YIE6"/>
<feature type="region of interest" description="Disordered" evidence="1">
    <location>
        <begin position="154"/>
        <end position="180"/>
    </location>
</feature>
<dbReference type="Gramene" id="KQL02233">
    <property type="protein sequence ID" value="KQL02233"/>
    <property type="gene ID" value="SETIT_014015mg"/>
</dbReference>
<dbReference type="HOGENOM" id="CLU_802659_0_0_1"/>
<keyword evidence="3" id="KW-1185">Reference proteome</keyword>
<reference evidence="3" key="1">
    <citation type="journal article" date="2012" name="Nat. Biotechnol.">
        <title>Reference genome sequence of the model plant Setaria.</title>
        <authorList>
            <person name="Bennetzen J.L."/>
            <person name="Schmutz J."/>
            <person name="Wang H."/>
            <person name="Percifield R."/>
            <person name="Hawkins J."/>
            <person name="Pontaroli A.C."/>
            <person name="Estep M."/>
            <person name="Feng L."/>
            <person name="Vaughn J.N."/>
            <person name="Grimwood J."/>
            <person name="Jenkins J."/>
            <person name="Barry K."/>
            <person name="Lindquist E."/>
            <person name="Hellsten U."/>
            <person name="Deshpande S."/>
            <person name="Wang X."/>
            <person name="Wu X."/>
            <person name="Mitros T."/>
            <person name="Triplett J."/>
            <person name="Yang X."/>
            <person name="Ye C.Y."/>
            <person name="Mauro-Herrera M."/>
            <person name="Wang L."/>
            <person name="Li P."/>
            <person name="Sharma M."/>
            <person name="Sharma R."/>
            <person name="Ronald P.C."/>
            <person name="Panaud O."/>
            <person name="Kellogg E.A."/>
            <person name="Brutnell T.P."/>
            <person name="Doust A.N."/>
            <person name="Tuskan G.A."/>
            <person name="Rokhsar D."/>
            <person name="Devos K.M."/>
        </authorList>
    </citation>
    <scope>NUCLEOTIDE SEQUENCE [LARGE SCALE GENOMIC DNA]</scope>
    <source>
        <strain evidence="3">cv. Yugu1</strain>
    </source>
</reference>
<dbReference type="STRING" id="4555.K3YIE6"/>
<dbReference type="EnsemblPlants" id="KQL02233">
    <property type="protein sequence ID" value="KQL02233"/>
    <property type="gene ID" value="SETIT_014015mg"/>
</dbReference>
<evidence type="ECO:0000256" key="1">
    <source>
        <dbReference type="SAM" id="MobiDB-lite"/>
    </source>
</evidence>
<sequence>MMCWQPGTDFNPSINANQLSSPVLEITFAKIDEHDKLGRYQIAFTNPTRPSLISGRTWPEALLDQETHLPPPGKSAPTHCSPVSTPRDLRASTPSNPWTPITVRAAPPPLCRRFPLLLSSPPPPVSIQSSVSSSASLKSIPIAPLHPSMATLTMQPIGPSPAPAAQEDQRKGENPAADAADLSDIDSGWVVLKNSDIVSADLAAAAISGGQRLGSSAIPSWARWVLGGVVYTVVPFYNRVRQLEEETVGFVENTVEVVEHVAEVTEKLAANVAKQLPKDGSLQKAVEEVEHIAEVVDTDAEKVEAVTEKIDKVSDEIDAAVEPVIKELEKELDQGTTSDNGVNAQK</sequence>
<organism evidence="2 3">
    <name type="scientific">Setaria italica</name>
    <name type="common">Foxtail millet</name>
    <name type="synonym">Panicum italicum</name>
    <dbReference type="NCBI Taxonomy" id="4555"/>
    <lineage>
        <taxon>Eukaryota</taxon>
        <taxon>Viridiplantae</taxon>
        <taxon>Streptophyta</taxon>
        <taxon>Embryophyta</taxon>
        <taxon>Tracheophyta</taxon>
        <taxon>Spermatophyta</taxon>
        <taxon>Magnoliopsida</taxon>
        <taxon>Liliopsida</taxon>
        <taxon>Poales</taxon>
        <taxon>Poaceae</taxon>
        <taxon>PACMAD clade</taxon>
        <taxon>Panicoideae</taxon>
        <taxon>Panicodae</taxon>
        <taxon>Paniceae</taxon>
        <taxon>Cenchrinae</taxon>
        <taxon>Setaria</taxon>
    </lineage>
</organism>
<dbReference type="EMBL" id="AGNK02003945">
    <property type="status" value="NOT_ANNOTATED_CDS"/>
    <property type="molecule type" value="Genomic_DNA"/>
</dbReference>
<evidence type="ECO:0000313" key="2">
    <source>
        <dbReference type="EnsemblPlants" id="KQL02233"/>
    </source>
</evidence>
<dbReference type="Proteomes" id="UP000004995">
    <property type="component" value="Unassembled WGS sequence"/>
</dbReference>
<protein>
    <submittedName>
        <fullName evidence="2">Uncharacterized protein</fullName>
    </submittedName>
</protein>
<evidence type="ECO:0000313" key="3">
    <source>
        <dbReference type="Proteomes" id="UP000004995"/>
    </source>
</evidence>
<dbReference type="PANTHER" id="PTHR33735">
    <property type="entry name" value="EXPRESSED PROTEIN"/>
    <property type="match status" value="1"/>
</dbReference>
<reference evidence="2" key="2">
    <citation type="submission" date="2018-08" db="UniProtKB">
        <authorList>
            <consortium name="EnsemblPlants"/>
        </authorList>
    </citation>
    <scope>IDENTIFICATION</scope>
    <source>
        <strain evidence="2">Yugu1</strain>
    </source>
</reference>
<feature type="region of interest" description="Disordered" evidence="1">
    <location>
        <begin position="70"/>
        <end position="104"/>
    </location>
</feature>
<dbReference type="InParanoid" id="K3YIE6"/>
<dbReference type="PANTHER" id="PTHR33735:SF7">
    <property type="entry name" value="OS08G0483600 PROTEIN"/>
    <property type="match status" value="1"/>
</dbReference>
<proteinExistence type="predicted"/>